<evidence type="ECO:0008006" key="4">
    <source>
        <dbReference type="Google" id="ProtNLM"/>
    </source>
</evidence>
<reference evidence="1" key="1">
    <citation type="journal article" date="2022" name="Cell Host Microbe">
        <title>Colonization of the live biotherapeutic product VE303 and modulation of the microbiota and metabolites in healthy volunteers.</title>
        <authorList>
            <person name="Dsouza M."/>
            <person name="Menon R."/>
            <person name="Crossette E."/>
            <person name="Bhattarai S.K."/>
            <person name="Schneider J."/>
            <person name="Kim Y.G."/>
            <person name="Reddy S."/>
            <person name="Caballero S."/>
            <person name="Felix C."/>
            <person name="Cornacchione L."/>
            <person name="Hendrickson J."/>
            <person name="Watson A.R."/>
            <person name="Minot S.S."/>
            <person name="Greenfield N."/>
            <person name="Schopf L."/>
            <person name="Szabady R."/>
            <person name="Patarroyo J."/>
            <person name="Smith W."/>
            <person name="Harrison P."/>
            <person name="Kuijper E.J."/>
            <person name="Kelly C.P."/>
            <person name="Olle B."/>
            <person name="Bobilev D."/>
            <person name="Silber J.L."/>
            <person name="Bucci V."/>
            <person name="Roberts B."/>
            <person name="Faith J."/>
            <person name="Norman J.M."/>
        </authorList>
    </citation>
    <scope>NUCLEOTIDE SEQUENCE</scope>
    <source>
        <strain evidence="1">VE303-04</strain>
    </source>
</reference>
<organism evidence="1 3">
    <name type="scientific">Clostridium symbiosum</name>
    <name type="common">Bacteroides symbiosus</name>
    <dbReference type="NCBI Taxonomy" id="1512"/>
    <lineage>
        <taxon>Bacteria</taxon>
        <taxon>Bacillati</taxon>
        <taxon>Bacillota</taxon>
        <taxon>Clostridia</taxon>
        <taxon>Lachnospirales</taxon>
        <taxon>Lachnospiraceae</taxon>
        <taxon>Otoolea</taxon>
    </lineage>
</organism>
<proteinExistence type="predicted"/>
<dbReference type="GeneID" id="61833913"/>
<dbReference type="AlphaFoldDB" id="A0AAW5F435"/>
<dbReference type="EMBL" id="JAINVB010000001">
    <property type="protein sequence ID" value="MCK0087086.1"/>
    <property type="molecule type" value="Genomic_DNA"/>
</dbReference>
<sequence length="50" mass="5712">MASYVSPAVRDKFESLSIDLKNCILERNVRLETVFDLIRVLEEIVAEGDN</sequence>
<reference evidence="2" key="2">
    <citation type="submission" date="2023-01" db="EMBL/GenBank/DDBJ databases">
        <title>Human gut microbiome strain richness.</title>
        <authorList>
            <person name="Chen-Liaw A."/>
        </authorList>
    </citation>
    <scope>NUCLEOTIDE SEQUENCE</scope>
    <source>
        <strain evidence="2">B1_m1001713B170214d0_201011</strain>
    </source>
</reference>
<evidence type="ECO:0000313" key="1">
    <source>
        <dbReference type="EMBL" id="MCK0087086.1"/>
    </source>
</evidence>
<name>A0AAW5F435_CLOSY</name>
<dbReference type="Proteomes" id="UP001203136">
    <property type="component" value="Unassembled WGS sequence"/>
</dbReference>
<dbReference type="EMBL" id="JAQLGM010000003">
    <property type="protein sequence ID" value="MDB1999030.1"/>
    <property type="molecule type" value="Genomic_DNA"/>
</dbReference>
<dbReference type="RefSeq" id="WP_003501740.1">
    <property type="nucleotide sequence ID" value="NZ_BAABZD010000002.1"/>
</dbReference>
<evidence type="ECO:0000313" key="2">
    <source>
        <dbReference type="EMBL" id="MDB1999030.1"/>
    </source>
</evidence>
<gene>
    <name evidence="1" type="ORF">K5I21_14620</name>
    <name evidence="2" type="ORF">PM006_02315</name>
</gene>
<protein>
    <recommendedName>
        <fullName evidence="4">Molecular chaperone GroEL</fullName>
    </recommendedName>
</protein>
<comment type="caution">
    <text evidence="1">The sequence shown here is derived from an EMBL/GenBank/DDBJ whole genome shotgun (WGS) entry which is preliminary data.</text>
</comment>
<accession>A0AAW5F435</accession>
<dbReference type="Proteomes" id="UP001300871">
    <property type="component" value="Unassembled WGS sequence"/>
</dbReference>
<evidence type="ECO:0000313" key="3">
    <source>
        <dbReference type="Proteomes" id="UP001203136"/>
    </source>
</evidence>